<dbReference type="AlphaFoldDB" id="A0AAV8YYS0"/>
<dbReference type="PANTHER" id="PTHR24211:SF22">
    <property type="entry name" value="TESTIN"/>
    <property type="match status" value="1"/>
</dbReference>
<gene>
    <name evidence="1" type="ORF">NQ318_016498</name>
</gene>
<dbReference type="EMBL" id="JAPWTK010000033">
    <property type="protein sequence ID" value="KAJ8956049.1"/>
    <property type="molecule type" value="Genomic_DNA"/>
</dbReference>
<sequence length="160" mass="18462">MSSEIEVPETPNWLQELEAKRERRLKARLAHETGAGAPCLKCGDKCPGLDLHFWRKCCKICKCAKEEHEVQDDDIYGWTQFQLLGSKPNKIKTKIVLPGKKDEVELDWAPKGHKDTVDKYLKTLPLTNCPLKALRRRRIENSSYKSKSQYTTSIQRYVTS</sequence>
<proteinExistence type="predicted"/>
<dbReference type="PANTHER" id="PTHR24211">
    <property type="entry name" value="LIM DOMAIN-CONTAINING PROTEIN"/>
    <property type="match status" value="1"/>
</dbReference>
<reference evidence="1" key="1">
    <citation type="journal article" date="2023" name="Insect Mol. Biol.">
        <title>Genome sequencing provides insights into the evolution of gene families encoding plant cell wall-degrading enzymes in longhorned beetles.</title>
        <authorList>
            <person name="Shin N.R."/>
            <person name="Okamura Y."/>
            <person name="Kirsch R."/>
            <person name="Pauchet Y."/>
        </authorList>
    </citation>
    <scope>NUCLEOTIDE SEQUENCE</scope>
    <source>
        <strain evidence="1">AMC_N1</strain>
    </source>
</reference>
<keyword evidence="2" id="KW-1185">Reference proteome</keyword>
<name>A0AAV8YYS0_9CUCU</name>
<accession>A0AAV8YYS0</accession>
<comment type="caution">
    <text evidence="1">The sequence shown here is derived from an EMBL/GenBank/DDBJ whole genome shotgun (WGS) entry which is preliminary data.</text>
</comment>
<organism evidence="1 2">
    <name type="scientific">Aromia moschata</name>
    <dbReference type="NCBI Taxonomy" id="1265417"/>
    <lineage>
        <taxon>Eukaryota</taxon>
        <taxon>Metazoa</taxon>
        <taxon>Ecdysozoa</taxon>
        <taxon>Arthropoda</taxon>
        <taxon>Hexapoda</taxon>
        <taxon>Insecta</taxon>
        <taxon>Pterygota</taxon>
        <taxon>Neoptera</taxon>
        <taxon>Endopterygota</taxon>
        <taxon>Coleoptera</taxon>
        <taxon>Polyphaga</taxon>
        <taxon>Cucujiformia</taxon>
        <taxon>Chrysomeloidea</taxon>
        <taxon>Cerambycidae</taxon>
        <taxon>Cerambycinae</taxon>
        <taxon>Callichromatini</taxon>
        <taxon>Aromia</taxon>
    </lineage>
</organism>
<dbReference type="Proteomes" id="UP001162162">
    <property type="component" value="Unassembled WGS sequence"/>
</dbReference>
<evidence type="ECO:0000313" key="1">
    <source>
        <dbReference type="EMBL" id="KAJ8956049.1"/>
    </source>
</evidence>
<evidence type="ECO:0000313" key="2">
    <source>
        <dbReference type="Proteomes" id="UP001162162"/>
    </source>
</evidence>
<dbReference type="InterPro" id="IPR047120">
    <property type="entry name" value="Pk/Esn/Tes"/>
</dbReference>
<protein>
    <submittedName>
        <fullName evidence="1">Uncharacterized protein</fullName>
    </submittedName>
</protein>